<dbReference type="Gene3D" id="1.10.10.10">
    <property type="entry name" value="Winged helix-like DNA-binding domain superfamily/Winged helix DNA-binding domain"/>
    <property type="match status" value="1"/>
</dbReference>
<dbReference type="InterPro" id="IPR036388">
    <property type="entry name" value="WH-like_DNA-bd_sf"/>
</dbReference>
<reference evidence="2" key="1">
    <citation type="submission" date="2020-08" db="EMBL/GenBank/DDBJ databases">
        <title>Genome public.</title>
        <authorList>
            <person name="Liu C."/>
            <person name="Sun Q."/>
        </authorList>
    </citation>
    <scope>NUCLEOTIDE SEQUENCE</scope>
    <source>
        <strain evidence="2">BX5</strain>
    </source>
</reference>
<dbReference type="PANTHER" id="PTHR33221:SF5">
    <property type="entry name" value="HTH-TYPE TRANSCRIPTIONAL REGULATOR ISCR"/>
    <property type="match status" value="1"/>
</dbReference>
<dbReference type="EMBL" id="JACOPN010000003">
    <property type="protein sequence ID" value="MBC5716720.1"/>
    <property type="molecule type" value="Genomic_DNA"/>
</dbReference>
<accession>A0A8J6J347</accession>
<comment type="caution">
    <text evidence="2">The sequence shown here is derived from an EMBL/GenBank/DDBJ whole genome shotgun (WGS) entry which is preliminary data.</text>
</comment>
<dbReference type="PROSITE" id="PS51197">
    <property type="entry name" value="HTH_RRF2_2"/>
    <property type="match status" value="1"/>
</dbReference>
<dbReference type="RefSeq" id="WP_186878083.1">
    <property type="nucleotide sequence ID" value="NZ_JACOPN010000003.1"/>
</dbReference>
<dbReference type="GO" id="GO:0003677">
    <property type="term" value="F:DNA binding"/>
    <property type="evidence" value="ECO:0007669"/>
    <property type="project" value="UniProtKB-KW"/>
</dbReference>
<dbReference type="SUPFAM" id="SSF46785">
    <property type="entry name" value="Winged helix' DNA-binding domain"/>
    <property type="match status" value="1"/>
</dbReference>
<dbReference type="AlphaFoldDB" id="A0A8J6J347"/>
<sequence length="141" mass="15255">MMVSTKGRYALRVMIELASRCDEGVVCLKEIAEHQQISEKYLEAIVKSLVSAGLVIGTRGKGGGYRLAQTPDQCTVAAILRAAEGSLSPVNCLDDDCPRHGNCATLPMWRELNRIIDDYFQGISLEQLTAQAQALGDTGVV</sequence>
<organism evidence="2 3">
    <name type="scientific">Flintibacter faecis</name>
    <dbReference type="NCBI Taxonomy" id="2763047"/>
    <lineage>
        <taxon>Bacteria</taxon>
        <taxon>Bacillati</taxon>
        <taxon>Bacillota</taxon>
        <taxon>Clostridia</taxon>
        <taxon>Eubacteriales</taxon>
        <taxon>Flintibacter</taxon>
    </lineage>
</organism>
<evidence type="ECO:0000313" key="2">
    <source>
        <dbReference type="EMBL" id="MBC5716720.1"/>
    </source>
</evidence>
<dbReference type="GO" id="GO:0003700">
    <property type="term" value="F:DNA-binding transcription factor activity"/>
    <property type="evidence" value="ECO:0007669"/>
    <property type="project" value="TreeGrafter"/>
</dbReference>
<dbReference type="PANTHER" id="PTHR33221">
    <property type="entry name" value="WINGED HELIX-TURN-HELIX TRANSCRIPTIONAL REGULATOR, RRF2 FAMILY"/>
    <property type="match status" value="1"/>
</dbReference>
<dbReference type="InterPro" id="IPR036390">
    <property type="entry name" value="WH_DNA-bd_sf"/>
</dbReference>
<dbReference type="GO" id="GO:0005829">
    <property type="term" value="C:cytosol"/>
    <property type="evidence" value="ECO:0007669"/>
    <property type="project" value="TreeGrafter"/>
</dbReference>
<protein>
    <submittedName>
        <fullName evidence="2">Rrf2 family transcriptional regulator</fullName>
    </submittedName>
</protein>
<dbReference type="Pfam" id="PF02082">
    <property type="entry name" value="Rrf2"/>
    <property type="match status" value="1"/>
</dbReference>
<keyword evidence="1" id="KW-0238">DNA-binding</keyword>
<dbReference type="InterPro" id="IPR000944">
    <property type="entry name" value="Tscrpt_reg_Rrf2"/>
</dbReference>
<dbReference type="NCBIfam" id="TIGR00738">
    <property type="entry name" value="rrf2_super"/>
    <property type="match status" value="1"/>
</dbReference>
<keyword evidence="3" id="KW-1185">Reference proteome</keyword>
<dbReference type="Proteomes" id="UP000602260">
    <property type="component" value="Unassembled WGS sequence"/>
</dbReference>
<evidence type="ECO:0000313" key="3">
    <source>
        <dbReference type="Proteomes" id="UP000602260"/>
    </source>
</evidence>
<name>A0A8J6J347_9FIRM</name>
<evidence type="ECO:0000256" key="1">
    <source>
        <dbReference type="ARBA" id="ARBA00023125"/>
    </source>
</evidence>
<gene>
    <name evidence="2" type="ORF">H8S55_05200</name>
</gene>
<proteinExistence type="predicted"/>